<proteinExistence type="predicted"/>
<dbReference type="Pfam" id="PF20247">
    <property type="entry name" value="DUF6602"/>
    <property type="match status" value="1"/>
</dbReference>
<name>A0A160FNJ0_9BURK</name>
<sequence length="255" mass="30032">MSNYFDFISQELLGKLRQVKVYIKKHNPTIGLLTEEILRDFLRKHLPKVVSVEQGFIIGNNNEMSRQCDIIIYDSQAYAPFYRINDVVVVPAESVLAVIEVKTSITKKIFHDAINYFFELRNFGSARTYLFIFNSLNIRKIGDFLNSYKHPGDYHEFDWDTFQWLPDEITGVNSSFHLKKDMVIDDRDMMGYTSIYYEGLDGDEISALENFFLSIYGVVENHIKTNYFRSENMKKREDYNKRKLHSILAIPLFHM</sequence>
<dbReference type="InterPro" id="IPR046537">
    <property type="entry name" value="DUF6602"/>
</dbReference>
<dbReference type="KEGG" id="buz:AYM40_17140"/>
<dbReference type="EMBL" id="CP014578">
    <property type="protein sequence ID" value="ANB73896.1"/>
    <property type="molecule type" value="Genomic_DNA"/>
</dbReference>
<evidence type="ECO:0000313" key="2">
    <source>
        <dbReference type="EMBL" id="ANB73896.1"/>
    </source>
</evidence>
<organism evidence="2 3">
    <name type="scientific">Paraburkholderia phytofirmans OLGA172</name>
    <dbReference type="NCBI Taxonomy" id="1417228"/>
    <lineage>
        <taxon>Bacteria</taxon>
        <taxon>Pseudomonadati</taxon>
        <taxon>Pseudomonadota</taxon>
        <taxon>Betaproteobacteria</taxon>
        <taxon>Burkholderiales</taxon>
        <taxon>Burkholderiaceae</taxon>
        <taxon>Paraburkholderia</taxon>
    </lineage>
</organism>
<dbReference type="Proteomes" id="UP000076852">
    <property type="component" value="Chromosome 1"/>
</dbReference>
<dbReference type="AlphaFoldDB" id="A0A160FNJ0"/>
<dbReference type="CDD" id="cd21173">
    <property type="entry name" value="NucC-like"/>
    <property type="match status" value="1"/>
</dbReference>
<protein>
    <recommendedName>
        <fullName evidence="1">DUF6602 domain-containing protein</fullName>
    </recommendedName>
</protein>
<keyword evidence="3" id="KW-1185">Reference proteome</keyword>
<accession>A0A160FNJ0</accession>
<evidence type="ECO:0000313" key="3">
    <source>
        <dbReference type="Proteomes" id="UP000076852"/>
    </source>
</evidence>
<evidence type="ECO:0000259" key="1">
    <source>
        <dbReference type="Pfam" id="PF20247"/>
    </source>
</evidence>
<dbReference type="STRING" id="1804984.AYM40_17140"/>
<gene>
    <name evidence="2" type="ORF">AYM40_17140</name>
</gene>
<feature type="domain" description="DUF6602" evidence="1">
    <location>
        <begin position="25"/>
        <end position="116"/>
    </location>
</feature>
<reference evidence="2 3" key="1">
    <citation type="journal article" date="2016" name="Gene">
        <title>PacBio SMRT assembly of a complex multi-replicon genome reveals chlorocatechol degradative operon in a region of genome plasticity.</title>
        <authorList>
            <person name="Ricker N."/>
            <person name="Shen S.Y."/>
            <person name="Goordial J."/>
            <person name="Jin S."/>
            <person name="Fulthorpe R.R."/>
        </authorList>
    </citation>
    <scope>NUCLEOTIDE SEQUENCE [LARGE SCALE GENOMIC DNA]</scope>
    <source>
        <strain evidence="2 3">OLGA172</strain>
    </source>
</reference>
<dbReference type="RefSeq" id="WP_063497258.1">
    <property type="nucleotide sequence ID" value="NZ_CP014578.1"/>
</dbReference>